<protein>
    <submittedName>
        <fullName evidence="5">Tim44 domain-containing protein</fullName>
    </submittedName>
</protein>
<evidence type="ECO:0000313" key="5">
    <source>
        <dbReference type="EMBL" id="RVT96162.1"/>
    </source>
</evidence>
<gene>
    <name evidence="5" type="ORF">EOD42_13665</name>
</gene>
<evidence type="ECO:0000313" key="6">
    <source>
        <dbReference type="Proteomes" id="UP000282957"/>
    </source>
</evidence>
<name>A0A437MEW6_9PROT</name>
<feature type="domain" description="Tim44-like" evidence="4">
    <location>
        <begin position="175"/>
        <end position="318"/>
    </location>
</feature>
<dbReference type="PANTHER" id="PTHR41542">
    <property type="entry name" value="BLL5807 PROTEIN"/>
    <property type="match status" value="1"/>
</dbReference>
<dbReference type="AlphaFoldDB" id="A0A437MEW6"/>
<dbReference type="OrthoDB" id="9780873at2"/>
<evidence type="ECO:0000256" key="1">
    <source>
        <dbReference type="SAM" id="MobiDB-lite"/>
    </source>
</evidence>
<evidence type="ECO:0000259" key="4">
    <source>
        <dbReference type="SMART" id="SM00978"/>
    </source>
</evidence>
<accession>A0A437MEW6</accession>
<keyword evidence="2" id="KW-0472">Membrane</keyword>
<comment type="caution">
    <text evidence="5">The sequence shown here is derived from an EMBL/GenBank/DDBJ whole genome shotgun (WGS) entry which is preliminary data.</text>
</comment>
<proteinExistence type="predicted"/>
<feature type="signal peptide" evidence="3">
    <location>
        <begin position="1"/>
        <end position="23"/>
    </location>
</feature>
<dbReference type="EMBL" id="SACL01000004">
    <property type="protein sequence ID" value="RVT96162.1"/>
    <property type="molecule type" value="Genomic_DNA"/>
</dbReference>
<sequence>MRSPARFVAIAAAALLALAPALADARPGGGSSSGSRGSRTFMAPPSTNTAPRTAPTFDRTQQTPTRPDMAPSAQRPMPGAAQPARQGFFQRNPFMGGLMAGMLGAGIFGLLAGGGFFSGLGSLAGILGFLLQIGLIIGLVMVLRMIFMRRQQPAMAGGMPREAMQPEQRAHFGGGGAAPRRGNPDEIGISAQDQMSFGNTLVEVNRAWSAQDMAALQRIATPEMVQYFRDDYAALAARGWRNETSDVRLEQGDVAEAWRENAREYCTVAMRFSMIDVTRRLSDGAVVEGDPTRRTTATELWTFVRVQGGPWMLSAIQQPGA</sequence>
<dbReference type="PANTHER" id="PTHR41542:SF1">
    <property type="entry name" value="BLL5807 PROTEIN"/>
    <property type="match status" value="1"/>
</dbReference>
<dbReference type="Proteomes" id="UP000282957">
    <property type="component" value="Unassembled WGS sequence"/>
</dbReference>
<feature type="transmembrane region" description="Helical" evidence="2">
    <location>
        <begin position="124"/>
        <end position="147"/>
    </location>
</feature>
<feature type="chain" id="PRO_5018979294" evidence="3">
    <location>
        <begin position="24"/>
        <end position="321"/>
    </location>
</feature>
<keyword evidence="3" id="KW-0732">Signal</keyword>
<dbReference type="Pfam" id="PF04280">
    <property type="entry name" value="Tim44"/>
    <property type="match status" value="1"/>
</dbReference>
<keyword evidence="2" id="KW-0812">Transmembrane</keyword>
<evidence type="ECO:0000256" key="2">
    <source>
        <dbReference type="SAM" id="Phobius"/>
    </source>
</evidence>
<dbReference type="Gene3D" id="3.10.450.240">
    <property type="match status" value="1"/>
</dbReference>
<dbReference type="InterPro" id="IPR032710">
    <property type="entry name" value="NTF2-like_dom_sf"/>
</dbReference>
<organism evidence="5 6">
    <name type="scientific">Rhodovarius crocodyli</name>
    <dbReference type="NCBI Taxonomy" id="1979269"/>
    <lineage>
        <taxon>Bacteria</taxon>
        <taxon>Pseudomonadati</taxon>
        <taxon>Pseudomonadota</taxon>
        <taxon>Alphaproteobacteria</taxon>
        <taxon>Acetobacterales</taxon>
        <taxon>Roseomonadaceae</taxon>
        <taxon>Rhodovarius</taxon>
    </lineage>
</organism>
<dbReference type="RefSeq" id="WP_127788095.1">
    <property type="nucleotide sequence ID" value="NZ_SACL01000004.1"/>
</dbReference>
<dbReference type="InterPro" id="IPR007379">
    <property type="entry name" value="Tim44-like_dom"/>
</dbReference>
<feature type="region of interest" description="Disordered" evidence="1">
    <location>
        <begin position="25"/>
        <end position="84"/>
    </location>
</feature>
<feature type="transmembrane region" description="Helical" evidence="2">
    <location>
        <begin position="94"/>
        <end position="117"/>
    </location>
</feature>
<keyword evidence="2" id="KW-1133">Transmembrane helix</keyword>
<evidence type="ECO:0000256" key="3">
    <source>
        <dbReference type="SAM" id="SignalP"/>
    </source>
</evidence>
<dbReference type="SUPFAM" id="SSF54427">
    <property type="entry name" value="NTF2-like"/>
    <property type="match status" value="1"/>
</dbReference>
<reference evidence="5 6" key="1">
    <citation type="submission" date="2019-01" db="EMBL/GenBank/DDBJ databases">
        <authorList>
            <person name="Chen W.-M."/>
        </authorList>
    </citation>
    <scope>NUCLEOTIDE SEQUENCE [LARGE SCALE GENOMIC DNA]</scope>
    <source>
        <strain evidence="5 6">CCP-6</strain>
    </source>
</reference>
<dbReference type="SMART" id="SM00978">
    <property type="entry name" value="Tim44"/>
    <property type="match status" value="1"/>
</dbReference>
<keyword evidence="6" id="KW-1185">Reference proteome</keyword>